<accession>A0A1T4RDG0</accession>
<dbReference type="STRING" id="634771.SAMN04488128_1021051"/>
<dbReference type="EMBL" id="FUWZ01000002">
    <property type="protein sequence ID" value="SKA14062.1"/>
    <property type="molecule type" value="Genomic_DNA"/>
</dbReference>
<name>A0A1T4RDG0_9BACT</name>
<evidence type="ECO:0000313" key="2">
    <source>
        <dbReference type="Proteomes" id="UP000190367"/>
    </source>
</evidence>
<dbReference type="AlphaFoldDB" id="A0A1T4RDG0"/>
<proteinExistence type="predicted"/>
<dbReference type="RefSeq" id="WP_078669539.1">
    <property type="nucleotide sequence ID" value="NZ_FUWZ01000002.1"/>
</dbReference>
<reference evidence="2" key="1">
    <citation type="submission" date="2017-02" db="EMBL/GenBank/DDBJ databases">
        <authorList>
            <person name="Varghese N."/>
            <person name="Submissions S."/>
        </authorList>
    </citation>
    <scope>NUCLEOTIDE SEQUENCE [LARGE SCALE GENOMIC DNA]</scope>
    <source>
        <strain evidence="2">DSM 22224</strain>
    </source>
</reference>
<protein>
    <submittedName>
        <fullName evidence="1">Uncharacterized protein</fullName>
    </submittedName>
</protein>
<organism evidence="1 2">
    <name type="scientific">Chitinophaga eiseniae</name>
    <dbReference type="NCBI Taxonomy" id="634771"/>
    <lineage>
        <taxon>Bacteria</taxon>
        <taxon>Pseudomonadati</taxon>
        <taxon>Bacteroidota</taxon>
        <taxon>Chitinophagia</taxon>
        <taxon>Chitinophagales</taxon>
        <taxon>Chitinophagaceae</taxon>
        <taxon>Chitinophaga</taxon>
    </lineage>
</organism>
<dbReference type="OrthoDB" id="6057423at2"/>
<keyword evidence="2" id="KW-1185">Reference proteome</keyword>
<dbReference type="Proteomes" id="UP000190367">
    <property type="component" value="Unassembled WGS sequence"/>
</dbReference>
<evidence type="ECO:0000313" key="1">
    <source>
        <dbReference type="EMBL" id="SKA14062.1"/>
    </source>
</evidence>
<gene>
    <name evidence="1" type="ORF">SAMN04488128_1021051</name>
</gene>
<sequence>MEKIGHIEIRITGSIGNIDLSPDNYDIREIREVLEYGESLLSPNNDKKDRPLITYQLEKGSVRHIFKTSIQYIIGFNAVLGQVAHDQSIDFLDLPTAKAFECFQDMARKKRYVFEINTSLENSNSVSIDQNTRFSRTTSVWADAEFYFYGKITNMGGKDKSNIHISTSDQGIVIVHTSKDYLEKLENNLLYKPYGIRAVGKQHTETGEIDKSSLKFIELIDYHPKYDEDYLNALRKKASHNWEKGFDADAWLRELRGGYDA</sequence>